<protein>
    <submittedName>
        <fullName evidence="1">Uncharacterized protein</fullName>
    </submittedName>
</protein>
<organism evidence="1 2">
    <name type="scientific">Ficus carica</name>
    <name type="common">Common fig</name>
    <dbReference type="NCBI Taxonomy" id="3494"/>
    <lineage>
        <taxon>Eukaryota</taxon>
        <taxon>Viridiplantae</taxon>
        <taxon>Streptophyta</taxon>
        <taxon>Embryophyta</taxon>
        <taxon>Tracheophyta</taxon>
        <taxon>Spermatophyta</taxon>
        <taxon>Magnoliopsida</taxon>
        <taxon>eudicotyledons</taxon>
        <taxon>Gunneridae</taxon>
        <taxon>Pentapetalae</taxon>
        <taxon>rosids</taxon>
        <taxon>fabids</taxon>
        <taxon>Rosales</taxon>
        <taxon>Moraceae</taxon>
        <taxon>Ficeae</taxon>
        <taxon>Ficus</taxon>
    </lineage>
</organism>
<keyword evidence="2" id="KW-1185">Reference proteome</keyword>
<gene>
    <name evidence="1" type="ORF">TIFTF001_005880</name>
</gene>
<comment type="caution">
    <text evidence="1">The sequence shown here is derived from an EMBL/GenBank/DDBJ whole genome shotgun (WGS) entry which is preliminary data.</text>
</comment>
<sequence>MIRKPVKQVSISPPNTIHWFYVLLDKTWGPLSSQRPRAQSPKLLFKDSKPPTLVPRCGPHVDRWRAACGNSWEASRVASWSWLKRQVHNGFVGMLAWDSANTGPSDASTTTLLVKASGSTR</sequence>
<evidence type="ECO:0000313" key="2">
    <source>
        <dbReference type="Proteomes" id="UP001187192"/>
    </source>
</evidence>
<dbReference type="Proteomes" id="UP001187192">
    <property type="component" value="Unassembled WGS sequence"/>
</dbReference>
<name>A0AA87ZMN5_FICCA</name>
<proteinExistence type="predicted"/>
<reference evidence="1" key="1">
    <citation type="submission" date="2023-07" db="EMBL/GenBank/DDBJ databases">
        <title>draft genome sequence of fig (Ficus carica).</title>
        <authorList>
            <person name="Takahashi T."/>
            <person name="Nishimura K."/>
        </authorList>
    </citation>
    <scope>NUCLEOTIDE SEQUENCE</scope>
</reference>
<accession>A0AA87ZMN5</accession>
<dbReference type="EMBL" id="BTGU01000006">
    <property type="protein sequence ID" value="GMN36259.1"/>
    <property type="molecule type" value="Genomic_DNA"/>
</dbReference>
<evidence type="ECO:0000313" key="1">
    <source>
        <dbReference type="EMBL" id="GMN36259.1"/>
    </source>
</evidence>
<dbReference type="AlphaFoldDB" id="A0AA87ZMN5"/>